<organism evidence="2 3">
    <name type="scientific">Viridibacterium curvum</name>
    <dbReference type="NCBI Taxonomy" id="1101404"/>
    <lineage>
        <taxon>Bacteria</taxon>
        <taxon>Pseudomonadati</taxon>
        <taxon>Pseudomonadota</taxon>
        <taxon>Betaproteobacteria</taxon>
        <taxon>Rhodocyclales</taxon>
        <taxon>Rhodocyclaceae</taxon>
        <taxon>Viridibacterium</taxon>
    </lineage>
</organism>
<proteinExistence type="predicted"/>
<gene>
    <name evidence="2" type="ORF">GCM10025770_24080</name>
</gene>
<feature type="domain" description="Probable zinc-binding" evidence="1">
    <location>
        <begin position="63"/>
        <end position="111"/>
    </location>
</feature>
<name>A0ABP9QSM2_9RHOO</name>
<dbReference type="InterPro" id="IPR025306">
    <property type="entry name" value="Zn-bnd_dom_prob"/>
</dbReference>
<protein>
    <recommendedName>
        <fullName evidence="1">Probable zinc-binding domain-containing protein</fullName>
    </recommendedName>
</protein>
<accession>A0ABP9QSM2</accession>
<comment type="caution">
    <text evidence="2">The sequence shown here is derived from an EMBL/GenBank/DDBJ whole genome shotgun (WGS) entry which is preliminary data.</text>
</comment>
<reference evidence="3" key="1">
    <citation type="journal article" date="2019" name="Int. J. Syst. Evol. Microbiol.">
        <title>The Global Catalogue of Microorganisms (GCM) 10K type strain sequencing project: providing services to taxonomists for standard genome sequencing and annotation.</title>
        <authorList>
            <consortium name="The Broad Institute Genomics Platform"/>
            <consortium name="The Broad Institute Genome Sequencing Center for Infectious Disease"/>
            <person name="Wu L."/>
            <person name="Ma J."/>
        </authorList>
    </citation>
    <scope>NUCLEOTIDE SEQUENCE [LARGE SCALE GENOMIC DNA]</scope>
    <source>
        <strain evidence="3">JCM 18715</strain>
    </source>
</reference>
<dbReference type="EMBL" id="BAABLD010000008">
    <property type="protein sequence ID" value="GAA5166645.1"/>
    <property type="molecule type" value="Genomic_DNA"/>
</dbReference>
<sequence>MKSGKQRKAEIKSARLRRAARSKAGAIGQPWRLPANVIACNPSQLAHYNSYGQPAFVQRGYYEDQYFRCWDCGASCVWKAERQKWWYEVAQGSVYSIAIRCAACRAAKREISARSRQAMQQQ</sequence>
<dbReference type="Proteomes" id="UP001500547">
    <property type="component" value="Unassembled WGS sequence"/>
</dbReference>
<evidence type="ECO:0000313" key="3">
    <source>
        <dbReference type="Proteomes" id="UP001500547"/>
    </source>
</evidence>
<evidence type="ECO:0000259" key="1">
    <source>
        <dbReference type="Pfam" id="PF13451"/>
    </source>
</evidence>
<dbReference type="Pfam" id="PF13451">
    <property type="entry name" value="zf_Tbcl"/>
    <property type="match status" value="1"/>
</dbReference>
<evidence type="ECO:0000313" key="2">
    <source>
        <dbReference type="EMBL" id="GAA5166645.1"/>
    </source>
</evidence>
<dbReference type="RefSeq" id="WP_345533218.1">
    <property type="nucleotide sequence ID" value="NZ_BAABLD010000008.1"/>
</dbReference>
<keyword evidence="3" id="KW-1185">Reference proteome</keyword>